<dbReference type="EMBL" id="HBUF01575947">
    <property type="protein sequence ID" value="CAG6768314.1"/>
    <property type="molecule type" value="Transcribed_RNA"/>
</dbReference>
<keyword evidence="1" id="KW-0812">Transmembrane</keyword>
<feature type="transmembrane region" description="Helical" evidence="1">
    <location>
        <begin position="79"/>
        <end position="103"/>
    </location>
</feature>
<accession>A0A8D9EX82</accession>
<organism evidence="2">
    <name type="scientific">Cacopsylla melanoneura</name>
    <dbReference type="NCBI Taxonomy" id="428564"/>
    <lineage>
        <taxon>Eukaryota</taxon>
        <taxon>Metazoa</taxon>
        <taxon>Ecdysozoa</taxon>
        <taxon>Arthropoda</taxon>
        <taxon>Hexapoda</taxon>
        <taxon>Insecta</taxon>
        <taxon>Pterygota</taxon>
        <taxon>Neoptera</taxon>
        <taxon>Paraneoptera</taxon>
        <taxon>Hemiptera</taxon>
        <taxon>Sternorrhyncha</taxon>
        <taxon>Psylloidea</taxon>
        <taxon>Psyllidae</taxon>
        <taxon>Psyllinae</taxon>
        <taxon>Cacopsylla</taxon>
    </lineage>
</organism>
<keyword evidence="1" id="KW-1133">Transmembrane helix</keyword>
<feature type="transmembrane region" description="Helical" evidence="1">
    <location>
        <begin position="7"/>
        <end position="25"/>
    </location>
</feature>
<reference evidence="2" key="1">
    <citation type="submission" date="2021-05" db="EMBL/GenBank/DDBJ databases">
        <authorList>
            <person name="Alioto T."/>
            <person name="Alioto T."/>
            <person name="Gomez Garrido J."/>
        </authorList>
    </citation>
    <scope>NUCLEOTIDE SEQUENCE</scope>
</reference>
<sequence length="111" mass="13173">MSFFFRLFFVPTRIFCFVLFFTYVGEHRFHLIRPLKQHYLIENSEWEGVFWEGQIVVPILQYLHLHLKYIGSNISSVGAYIYMGEGFLLLLLFLTILCASLSVRKYVILGR</sequence>
<name>A0A8D9EX82_9HEMI</name>
<keyword evidence="1" id="KW-0472">Membrane</keyword>
<proteinExistence type="predicted"/>
<evidence type="ECO:0000256" key="1">
    <source>
        <dbReference type="SAM" id="Phobius"/>
    </source>
</evidence>
<protein>
    <submittedName>
        <fullName evidence="2">Uncharacterized protein</fullName>
    </submittedName>
</protein>
<dbReference type="AlphaFoldDB" id="A0A8D9EX82"/>
<evidence type="ECO:0000313" key="2">
    <source>
        <dbReference type="EMBL" id="CAG6768314.1"/>
    </source>
</evidence>